<feature type="signal peptide" evidence="1">
    <location>
        <begin position="1"/>
        <end position="22"/>
    </location>
</feature>
<protein>
    <submittedName>
        <fullName evidence="2">Uncharacterized protein</fullName>
    </submittedName>
</protein>
<dbReference type="EMBL" id="LOYH01000024">
    <property type="protein sequence ID" value="KVK86688.1"/>
    <property type="molecule type" value="Genomic_DNA"/>
</dbReference>
<reference evidence="2 3" key="1">
    <citation type="submission" date="2015-11" db="EMBL/GenBank/DDBJ databases">
        <title>Expanding the genomic diversity of Burkholderia species for the development of highly accurate diagnostics.</title>
        <authorList>
            <person name="Sahl J."/>
            <person name="Keim P."/>
            <person name="Wagner D."/>
        </authorList>
    </citation>
    <scope>NUCLEOTIDE SEQUENCE [LARGE SCALE GENOMIC DNA]</scope>
    <source>
        <strain evidence="2 3">MSMB1302</strain>
    </source>
</reference>
<gene>
    <name evidence="2" type="ORF">WS90_05985</name>
</gene>
<evidence type="ECO:0000256" key="1">
    <source>
        <dbReference type="SAM" id="SignalP"/>
    </source>
</evidence>
<dbReference type="AlphaFoldDB" id="A0A118KXF0"/>
<feature type="chain" id="PRO_5007160179" evidence="1">
    <location>
        <begin position="23"/>
        <end position="276"/>
    </location>
</feature>
<sequence>MKILTRGMLVVAAVFSVCGAAAAGADATEPVALPGSPAAHAAVERLLADLRTRSTPDQYAAVAGAIHTSPALAAQLDELIDAGLLTRIAVDSGEAALGRTTGALRNGSVWILTPAFVAQQAPRRLFDVVHDDDILPDNMVFALGYMAWRAKHDADVGRAFGALQASDDSADAKKQRWIDLNTRIDAGGFIQGWNDTVDAATFQHDGRPVSIVQAVQMMMNLRYRGPLIKAIRATPPARKLRITGTALALDADNLDALASALQTSPVIDIEPFSAAR</sequence>
<evidence type="ECO:0000313" key="3">
    <source>
        <dbReference type="Proteomes" id="UP000069001"/>
    </source>
</evidence>
<name>A0A118KXF0_BURCE</name>
<proteinExistence type="predicted"/>
<dbReference type="Proteomes" id="UP000069001">
    <property type="component" value="Unassembled WGS sequence"/>
</dbReference>
<organism evidence="2 3">
    <name type="scientific">Burkholderia cepacia</name>
    <name type="common">Pseudomonas cepacia</name>
    <dbReference type="NCBI Taxonomy" id="292"/>
    <lineage>
        <taxon>Bacteria</taxon>
        <taxon>Pseudomonadati</taxon>
        <taxon>Pseudomonadota</taxon>
        <taxon>Betaproteobacteria</taxon>
        <taxon>Burkholderiales</taxon>
        <taxon>Burkholderiaceae</taxon>
        <taxon>Burkholderia</taxon>
        <taxon>Burkholderia cepacia complex</taxon>
    </lineage>
</organism>
<dbReference type="RefSeq" id="WP_059528752.1">
    <property type="nucleotide sequence ID" value="NZ_LOXZ01000047.1"/>
</dbReference>
<evidence type="ECO:0000313" key="2">
    <source>
        <dbReference type="EMBL" id="KVK86688.1"/>
    </source>
</evidence>
<comment type="caution">
    <text evidence="2">The sequence shown here is derived from an EMBL/GenBank/DDBJ whole genome shotgun (WGS) entry which is preliminary data.</text>
</comment>
<keyword evidence="1" id="KW-0732">Signal</keyword>
<accession>A0A118KXF0</accession>